<dbReference type="Proteomes" id="UP000002030">
    <property type="component" value="Chromosome"/>
</dbReference>
<dbReference type="eggNOG" id="COG2608">
    <property type="taxonomic scope" value="Bacteria"/>
</dbReference>
<evidence type="ECO:0000313" key="2">
    <source>
        <dbReference type="EMBL" id="ACZ18847.1"/>
    </source>
</evidence>
<keyword evidence="3" id="KW-1185">Reference proteome</keyword>
<dbReference type="Gene3D" id="3.30.70.100">
    <property type="match status" value="1"/>
</dbReference>
<dbReference type="OrthoDB" id="9813965at2"/>
<evidence type="ECO:0000313" key="3">
    <source>
        <dbReference type="Proteomes" id="UP000002030"/>
    </source>
</evidence>
<organism evidence="2 3">
    <name type="scientific">Thermanaerovibrio acidaminovorans (strain ATCC 49978 / DSM 6589 / Su883)</name>
    <name type="common">Selenomonas acidaminovorans</name>
    <dbReference type="NCBI Taxonomy" id="525903"/>
    <lineage>
        <taxon>Bacteria</taxon>
        <taxon>Thermotogati</taxon>
        <taxon>Synergistota</taxon>
        <taxon>Synergistia</taxon>
        <taxon>Synergistales</taxon>
        <taxon>Synergistaceae</taxon>
        <taxon>Thermanaerovibrio</taxon>
    </lineage>
</organism>
<protein>
    <submittedName>
        <fullName evidence="2">Heavy metal transport/detoxification protein</fullName>
    </submittedName>
</protein>
<name>D1B994_THEAS</name>
<evidence type="ECO:0000259" key="1">
    <source>
        <dbReference type="Pfam" id="PF00403"/>
    </source>
</evidence>
<dbReference type="GO" id="GO:0046872">
    <property type="term" value="F:metal ion binding"/>
    <property type="evidence" value="ECO:0007669"/>
    <property type="project" value="InterPro"/>
</dbReference>
<dbReference type="InterPro" id="IPR036163">
    <property type="entry name" value="HMA_dom_sf"/>
</dbReference>
<reference evidence="2 3" key="1">
    <citation type="journal article" date="2009" name="Stand. Genomic Sci.">
        <title>Complete genome sequence of Thermanaerovibrio acidaminovorans type strain (Su883).</title>
        <authorList>
            <person name="Chovatia M."/>
            <person name="Sikorski J."/>
            <person name="Schroder M."/>
            <person name="Lapidus A."/>
            <person name="Nolan M."/>
            <person name="Tice H."/>
            <person name="Glavina Del Rio T."/>
            <person name="Copeland A."/>
            <person name="Cheng J.F."/>
            <person name="Lucas S."/>
            <person name="Chen F."/>
            <person name="Bruce D."/>
            <person name="Goodwin L."/>
            <person name="Pitluck S."/>
            <person name="Ivanova N."/>
            <person name="Mavromatis K."/>
            <person name="Ovchinnikova G."/>
            <person name="Pati A."/>
            <person name="Chen A."/>
            <person name="Palaniappan K."/>
            <person name="Land M."/>
            <person name="Hauser L."/>
            <person name="Chang Y.J."/>
            <person name="Jeffries C.D."/>
            <person name="Chain P."/>
            <person name="Saunders E."/>
            <person name="Detter J.C."/>
            <person name="Brettin T."/>
            <person name="Rohde M."/>
            <person name="Goker M."/>
            <person name="Spring S."/>
            <person name="Bristow J."/>
            <person name="Markowitz V."/>
            <person name="Hugenholtz P."/>
            <person name="Kyrpides N.C."/>
            <person name="Klenk H.P."/>
            <person name="Eisen J.A."/>
        </authorList>
    </citation>
    <scope>NUCLEOTIDE SEQUENCE [LARGE SCALE GENOMIC DNA]</scope>
    <source>
        <strain evidence="3">ATCC 49978 / DSM 6589 / Su883</strain>
    </source>
</reference>
<proteinExistence type="predicted"/>
<sequence>MITLKVDDMSCEHCVRRITDALKSAGIQGFTLDLSSKSVSLASEGDVERAVEALEGAGYPSRVA</sequence>
<feature type="domain" description="HMA" evidence="1">
    <location>
        <begin position="3"/>
        <end position="59"/>
    </location>
</feature>
<dbReference type="CDD" id="cd00371">
    <property type="entry name" value="HMA"/>
    <property type="match status" value="1"/>
</dbReference>
<dbReference type="RefSeq" id="WP_012869363.1">
    <property type="nucleotide sequence ID" value="NC_013522.1"/>
</dbReference>
<gene>
    <name evidence="2" type="ordered locus">Taci_0611</name>
</gene>
<dbReference type="EMBL" id="CP001818">
    <property type="protein sequence ID" value="ACZ18847.1"/>
    <property type="molecule type" value="Genomic_DNA"/>
</dbReference>
<dbReference type="InterPro" id="IPR006121">
    <property type="entry name" value="HMA_dom"/>
</dbReference>
<dbReference type="STRING" id="525903.Taci_0611"/>
<dbReference type="Pfam" id="PF00403">
    <property type="entry name" value="HMA"/>
    <property type="match status" value="1"/>
</dbReference>
<dbReference type="HOGENOM" id="CLU_134973_5_3_0"/>
<dbReference type="AlphaFoldDB" id="D1B994"/>
<dbReference type="SUPFAM" id="SSF55008">
    <property type="entry name" value="HMA, heavy metal-associated domain"/>
    <property type="match status" value="1"/>
</dbReference>
<dbReference type="EnsemblBacteria" id="ACZ18847">
    <property type="protein sequence ID" value="ACZ18847"/>
    <property type="gene ID" value="Taci_0611"/>
</dbReference>
<accession>D1B994</accession>
<dbReference type="KEGG" id="tai:Taci_0611"/>